<evidence type="ECO:0000313" key="3">
    <source>
        <dbReference type="EMBL" id="EFX73855.1"/>
    </source>
</evidence>
<dbReference type="AlphaFoldDB" id="E9H2W3"/>
<gene>
    <name evidence="3" type="ORF">DAPPUDRAFT_109393</name>
</gene>
<feature type="compositionally biased region" description="Polar residues" evidence="1">
    <location>
        <begin position="461"/>
        <end position="483"/>
    </location>
</feature>
<evidence type="ECO:0000256" key="2">
    <source>
        <dbReference type="SAM" id="Phobius"/>
    </source>
</evidence>
<dbReference type="PANTHER" id="PTHR16021">
    <property type="entry name" value="MANSC DOMAIN CONTAINING PROTEIN 1"/>
    <property type="match status" value="1"/>
</dbReference>
<feature type="region of interest" description="Disordered" evidence="1">
    <location>
        <begin position="331"/>
        <end position="575"/>
    </location>
</feature>
<dbReference type="PhylomeDB" id="E9H2W3"/>
<evidence type="ECO:0000256" key="1">
    <source>
        <dbReference type="SAM" id="MobiDB-lite"/>
    </source>
</evidence>
<reference evidence="3 4" key="1">
    <citation type="journal article" date="2011" name="Science">
        <title>The ecoresponsive genome of Daphnia pulex.</title>
        <authorList>
            <person name="Colbourne J.K."/>
            <person name="Pfrender M.E."/>
            <person name="Gilbert D."/>
            <person name="Thomas W.K."/>
            <person name="Tucker A."/>
            <person name="Oakley T.H."/>
            <person name="Tokishita S."/>
            <person name="Aerts A."/>
            <person name="Arnold G.J."/>
            <person name="Basu M.K."/>
            <person name="Bauer D.J."/>
            <person name="Caceres C.E."/>
            <person name="Carmel L."/>
            <person name="Casola C."/>
            <person name="Choi J.H."/>
            <person name="Detter J.C."/>
            <person name="Dong Q."/>
            <person name="Dusheyko S."/>
            <person name="Eads B.D."/>
            <person name="Frohlich T."/>
            <person name="Geiler-Samerotte K.A."/>
            <person name="Gerlach D."/>
            <person name="Hatcher P."/>
            <person name="Jogdeo S."/>
            <person name="Krijgsveld J."/>
            <person name="Kriventseva E.V."/>
            <person name="Kultz D."/>
            <person name="Laforsch C."/>
            <person name="Lindquist E."/>
            <person name="Lopez J."/>
            <person name="Manak J.R."/>
            <person name="Muller J."/>
            <person name="Pangilinan J."/>
            <person name="Patwardhan R.P."/>
            <person name="Pitluck S."/>
            <person name="Pritham E.J."/>
            <person name="Rechtsteiner A."/>
            <person name="Rho M."/>
            <person name="Rogozin I.B."/>
            <person name="Sakarya O."/>
            <person name="Salamov A."/>
            <person name="Schaack S."/>
            <person name="Shapiro H."/>
            <person name="Shiga Y."/>
            <person name="Skalitzky C."/>
            <person name="Smith Z."/>
            <person name="Souvorov A."/>
            <person name="Sung W."/>
            <person name="Tang Z."/>
            <person name="Tsuchiya D."/>
            <person name="Tu H."/>
            <person name="Vos H."/>
            <person name="Wang M."/>
            <person name="Wolf Y.I."/>
            <person name="Yamagata H."/>
            <person name="Yamada T."/>
            <person name="Ye Y."/>
            <person name="Shaw J.R."/>
            <person name="Andrews J."/>
            <person name="Crease T.J."/>
            <person name="Tang H."/>
            <person name="Lucas S.M."/>
            <person name="Robertson H.M."/>
            <person name="Bork P."/>
            <person name="Koonin E.V."/>
            <person name="Zdobnov E.M."/>
            <person name="Grigoriev I.V."/>
            <person name="Lynch M."/>
            <person name="Boore J.L."/>
        </authorList>
    </citation>
    <scope>NUCLEOTIDE SEQUENCE [LARGE SCALE GENOMIC DNA]</scope>
</reference>
<feature type="compositionally biased region" description="Low complexity" evidence="1">
    <location>
        <begin position="503"/>
        <end position="513"/>
    </location>
</feature>
<sequence>MWRKRYAVRRDKFKLHLFREGKWYATIREYHVLNCLAEEITLRQDTQEGPIESPFGMLNATHADRQFTHNHNTILWGELKHSDAGTTPLLHGTAYVEFTQTNEKNNISRLIDNTRQIEITFFNNPDASESKHPIFAVEGMPKTFLLFPDTTKNLCHGQEILTAQQWVFKQINVNPDIIENFPDTTLDEMGTFHLEQRRAVTTTINSPIFGGLLKVNQGQGNIVWDLINWGLLQTGEDKNKKCMTYHGLGNPLTLETCDQNWFMASDRTGLETPGTNRKCLTTRSGRLGLSHCHDRIRRQHFSFEYKNPHQTKTLSAAAIIAWHTEQQLNDKPLDKLPPIIRRDTEDKVQTNKIPNNQTIRQPNASNTSQSPSQAAKPISVNTTTKATTGTTSVKPPTTTTITTTTPKPTTTTPKTITTTTPKPTTTTPKTTTTTTTKPTTTPKTITTTPKPTTKPTSPIKSANSTIKNETSLLTKAEQISNQIPDKKPTEPLKVNMTSPPAKPTTVAPLTTTTIRPLGKNSSTETQVDPPKNPTNITVEKPTGKSETNKTKASDKPTETETADGNNPDNQADDSKEKLTDLPKDIQEFNQILQYQIGKMHEQYKQRIETEHENRLAKEIREMYCQLSNMKKIQAIILSQTNGILAAAALGLPVCSRIQGFGQTMVLQQCAIKTISLTAVETQCGFQPYFTYAEGNFTIGMDGWSIHPYSECFWKSQYVNLNGNPFSWEHNGSYGEWVKQKPTIHTTHLDLIAEFEELKLNDFDFALKAHPAHNVMEMEQLNILNDLVGRLHETESKALSDIAVTAEQDNTIGSMFSWFDTLKIMGLCTAGIIIFLITLRLILACKIAPRIKKQMRRKIRKAKNKKRDSQIEEEMEEILAPILPPPNNQEPIYNPTSIMEPPAVREYAPLPLESRAISNIQPSAPIIQQNQLATESNYTRKSQSEKIYPSLATKFIPHLKFNQSP</sequence>
<keyword evidence="4" id="KW-1185">Reference proteome</keyword>
<feature type="compositionally biased region" description="Low complexity" evidence="1">
    <location>
        <begin position="382"/>
        <end position="460"/>
    </location>
</feature>
<dbReference type="InParanoid" id="E9H2W3"/>
<dbReference type="KEGG" id="dpx:DAPPUDRAFT_109393"/>
<protein>
    <submittedName>
        <fullName evidence="3">Uncharacterized protein</fullName>
    </submittedName>
</protein>
<keyword evidence="2" id="KW-0812">Transmembrane</keyword>
<dbReference type="STRING" id="6669.E9H2W3"/>
<feature type="compositionally biased region" description="Basic and acidic residues" evidence="1">
    <location>
        <begin position="340"/>
        <end position="349"/>
    </location>
</feature>
<evidence type="ECO:0000313" key="4">
    <source>
        <dbReference type="Proteomes" id="UP000000305"/>
    </source>
</evidence>
<dbReference type="PANTHER" id="PTHR16021:SF23">
    <property type="entry name" value="FI18411P1-RELATED"/>
    <property type="match status" value="1"/>
</dbReference>
<dbReference type="HOGENOM" id="CLU_307008_0_0_1"/>
<accession>E9H2W3</accession>
<proteinExistence type="predicted"/>
<name>E9H2W3_DAPPU</name>
<dbReference type="Proteomes" id="UP000000305">
    <property type="component" value="Unassembled WGS sequence"/>
</dbReference>
<dbReference type="OrthoDB" id="6393991at2759"/>
<feature type="transmembrane region" description="Helical" evidence="2">
    <location>
        <begin position="823"/>
        <end position="847"/>
    </location>
</feature>
<organism evidence="3 4">
    <name type="scientific">Daphnia pulex</name>
    <name type="common">Water flea</name>
    <dbReference type="NCBI Taxonomy" id="6669"/>
    <lineage>
        <taxon>Eukaryota</taxon>
        <taxon>Metazoa</taxon>
        <taxon>Ecdysozoa</taxon>
        <taxon>Arthropoda</taxon>
        <taxon>Crustacea</taxon>
        <taxon>Branchiopoda</taxon>
        <taxon>Diplostraca</taxon>
        <taxon>Cladocera</taxon>
        <taxon>Anomopoda</taxon>
        <taxon>Daphniidae</taxon>
        <taxon>Daphnia</taxon>
    </lineage>
</organism>
<dbReference type="InterPro" id="IPR052660">
    <property type="entry name" value="Erythrocyte_Invasion_ImmMod"/>
</dbReference>
<feature type="compositionally biased region" description="Polar residues" evidence="1">
    <location>
        <begin position="350"/>
        <end position="373"/>
    </location>
</feature>
<dbReference type="EMBL" id="GL732587">
    <property type="protein sequence ID" value="EFX73855.1"/>
    <property type="molecule type" value="Genomic_DNA"/>
</dbReference>
<keyword evidence="2" id="KW-0472">Membrane</keyword>
<keyword evidence="2" id="KW-1133">Transmembrane helix</keyword>
<feature type="compositionally biased region" description="Basic and acidic residues" evidence="1">
    <location>
        <begin position="541"/>
        <end position="558"/>
    </location>
</feature>